<protein>
    <recommendedName>
        <fullName evidence="9 10">tRNA-splicing endonuclease subunit Sen34</fullName>
        <ecNumber evidence="3 10">4.6.1.16</ecNumber>
    </recommendedName>
</protein>
<dbReference type="InterPro" id="IPR006677">
    <property type="entry name" value="tRNA_intron_Endonuc_cat-like"/>
</dbReference>
<keyword evidence="6 10" id="KW-0456">Lyase</keyword>
<dbReference type="Gene3D" id="3.40.1350.10">
    <property type="match status" value="1"/>
</dbReference>
<evidence type="ECO:0000256" key="6">
    <source>
        <dbReference type="ARBA" id="ARBA00023239"/>
    </source>
</evidence>
<dbReference type="InterPro" id="IPR011856">
    <property type="entry name" value="tRNA_endonuc-like_dom_sf"/>
</dbReference>
<dbReference type="PANTHER" id="PTHR13070:SF0">
    <property type="entry name" value="TRNA-SPLICING ENDONUCLEASE SUBUNIT SEN34"/>
    <property type="match status" value="1"/>
</dbReference>
<feature type="active site" evidence="11">
    <location>
        <position position="229"/>
    </location>
</feature>
<evidence type="ECO:0000313" key="15">
    <source>
        <dbReference type="Proteomes" id="UP000597762"/>
    </source>
</evidence>
<evidence type="ECO:0000256" key="4">
    <source>
        <dbReference type="ARBA" id="ARBA00022664"/>
    </source>
</evidence>
<dbReference type="AlphaFoldDB" id="A0A812BCK1"/>
<dbReference type="GO" id="GO:0000214">
    <property type="term" value="C:tRNA-intron endonuclease complex"/>
    <property type="evidence" value="ECO:0007669"/>
    <property type="project" value="UniProtKB-UniRule"/>
</dbReference>
<comment type="subcellular location">
    <subcellularLocation>
        <location evidence="1">Nucleus</location>
        <location evidence="1">Nucleolus</location>
    </subcellularLocation>
</comment>
<keyword evidence="4" id="KW-0507">mRNA processing</keyword>
<comment type="function">
    <text evidence="10">Constitutes one of the two catalytic subunit of the tRNA-splicing endonuclease complex, a complex responsible for identification and cleavage of the splice sites in pre-tRNA. It cleaves pre-tRNA at the 5'- and 3'-splice sites to release the intron. The products are an intron and two tRNA half-molecules bearing 2',3'-cyclic phosphate and 5'-OH termini. There are no conserved sequences at the splice sites, but the intron is invariably located at the same site in the gene, placing the splice sites an invariant distance from the constant structural features of the tRNA body.</text>
</comment>
<comment type="similarity">
    <text evidence="2 10">Belongs to the tRNA-intron endonuclease family.</text>
</comment>
<dbReference type="EMBL" id="CAHIKZ030000480">
    <property type="protein sequence ID" value="CAE1176425.1"/>
    <property type="molecule type" value="Genomic_DNA"/>
</dbReference>
<proteinExistence type="inferred from homology"/>
<evidence type="ECO:0000256" key="11">
    <source>
        <dbReference type="PIRSR" id="PIRSR017250-50"/>
    </source>
</evidence>
<evidence type="ECO:0000256" key="3">
    <source>
        <dbReference type="ARBA" id="ARBA00012573"/>
    </source>
</evidence>
<evidence type="ECO:0000256" key="1">
    <source>
        <dbReference type="ARBA" id="ARBA00004604"/>
    </source>
</evidence>
<gene>
    <name evidence="14" type="ORF">SPHA_14160</name>
</gene>
<dbReference type="CDD" id="cd22363">
    <property type="entry name" value="tRNA-intron_lyase_C"/>
    <property type="match status" value="1"/>
</dbReference>
<dbReference type="Pfam" id="PF26577">
    <property type="entry name" value="TSEN34_N"/>
    <property type="match status" value="1"/>
</dbReference>
<dbReference type="NCBIfam" id="TIGR00324">
    <property type="entry name" value="endA"/>
    <property type="match status" value="1"/>
</dbReference>
<dbReference type="FunFam" id="3.40.1350.10:FF:000002">
    <property type="entry name" value="tRNA-splicing endonuclease subunit Sen34"/>
    <property type="match status" value="1"/>
</dbReference>
<dbReference type="GO" id="GO:0005730">
    <property type="term" value="C:nucleolus"/>
    <property type="evidence" value="ECO:0007669"/>
    <property type="project" value="UniProtKB-SubCell"/>
</dbReference>
<evidence type="ECO:0000256" key="7">
    <source>
        <dbReference type="ARBA" id="ARBA00023242"/>
    </source>
</evidence>
<evidence type="ECO:0000313" key="14">
    <source>
        <dbReference type="EMBL" id="CAE1176425.1"/>
    </source>
</evidence>
<feature type="domain" description="tRNA intron endonuclease catalytic" evidence="12">
    <location>
        <begin position="201"/>
        <end position="281"/>
    </location>
</feature>
<evidence type="ECO:0000256" key="10">
    <source>
        <dbReference type="PIRNR" id="PIRNR017250"/>
    </source>
</evidence>
<keyword evidence="7" id="KW-0539">Nucleus</keyword>
<comment type="subunit">
    <text evidence="8">tRNA splicing endonuclease is a heterotetramer composed of TSEN2, TSEN15, TSEN34/LENG5 and TSEN54. tRNA splicing endonuclease complex also contains proteins of the pre-mRNA 3'-end processing machinery such as CLP1, CPSF1, CPSF4 and CSTF2.</text>
</comment>
<dbReference type="Proteomes" id="UP000597762">
    <property type="component" value="Unassembled WGS sequence"/>
</dbReference>
<dbReference type="InterPro" id="IPR059049">
    <property type="entry name" value="TSEN34_N"/>
</dbReference>
<dbReference type="Pfam" id="PF01974">
    <property type="entry name" value="tRNA_int_endo"/>
    <property type="match status" value="1"/>
</dbReference>
<feature type="active site" evidence="11">
    <location>
        <position position="268"/>
    </location>
</feature>
<dbReference type="GO" id="GO:0000213">
    <property type="term" value="F:tRNA-intron lyase activity"/>
    <property type="evidence" value="ECO:0007669"/>
    <property type="project" value="UniProtKB-UniRule"/>
</dbReference>
<accession>A0A812BCK1</accession>
<keyword evidence="5 10" id="KW-0819">tRNA processing</keyword>
<dbReference type="EC" id="4.6.1.16" evidence="3 10"/>
<dbReference type="InterPro" id="IPR006676">
    <property type="entry name" value="tRNA_splic"/>
</dbReference>
<reference evidence="14" key="1">
    <citation type="submission" date="2021-01" db="EMBL/GenBank/DDBJ databases">
        <authorList>
            <person name="Li R."/>
            <person name="Bekaert M."/>
        </authorList>
    </citation>
    <scope>NUCLEOTIDE SEQUENCE</scope>
    <source>
        <strain evidence="14">Farmed</strain>
    </source>
</reference>
<evidence type="ECO:0000256" key="5">
    <source>
        <dbReference type="ARBA" id="ARBA00022694"/>
    </source>
</evidence>
<feature type="active site" evidence="11">
    <location>
        <position position="237"/>
    </location>
</feature>
<evidence type="ECO:0000259" key="12">
    <source>
        <dbReference type="Pfam" id="PF01974"/>
    </source>
</evidence>
<comment type="caution">
    <text evidence="14">The sequence shown here is derived from an EMBL/GenBank/DDBJ whole genome shotgun (WGS) entry which is preliminary data.</text>
</comment>
<dbReference type="PANTHER" id="PTHR13070">
    <property type="entry name" value="TRNA-SPLICING ENDONUCLEASE SUBUNIT SEN34-RELATED"/>
    <property type="match status" value="1"/>
</dbReference>
<dbReference type="GO" id="GO:0000379">
    <property type="term" value="P:tRNA-type intron splice site recognition and cleavage"/>
    <property type="evidence" value="ECO:0007669"/>
    <property type="project" value="UniProtKB-UniRule"/>
</dbReference>
<dbReference type="OrthoDB" id="48041at2759"/>
<sequence>MCERSSNDKIKIYVDNNVGFVWSSEDVLLLRRQHRIIGKLVGALPRAPQQNNQLGLPLQLSPEEVTVIVEKGIAELIKERIPGRPSNEEAKAFAEHRHRSYTQQIPLCKRERELDIHRNLSNIAKGRKAKRNRLLEEQKQHGMEVDDTEFEKEIQVNIDDIEIAPIKESSSVVQLFTEDPWIRQNVEEAEWKFPTNSTEYLRFRVFKEFWTQGYFLTQGSKFGGDFLVYPGDPARFHSFFIARCMPHTKKVQILDIAAIERLATSVRKTVVICSLDDADQICFTSLQWRGIGWKTTG</sequence>
<evidence type="ECO:0000256" key="8">
    <source>
        <dbReference type="ARBA" id="ARBA00064779"/>
    </source>
</evidence>
<dbReference type="GO" id="GO:0003676">
    <property type="term" value="F:nucleic acid binding"/>
    <property type="evidence" value="ECO:0007669"/>
    <property type="project" value="InterPro"/>
</dbReference>
<keyword evidence="15" id="KW-1185">Reference proteome</keyword>
<dbReference type="SUPFAM" id="SSF53032">
    <property type="entry name" value="tRNA-intron endonuclease catalytic domain-like"/>
    <property type="match status" value="1"/>
</dbReference>
<name>A0A812BCK1_ACAPH</name>
<evidence type="ECO:0000256" key="2">
    <source>
        <dbReference type="ARBA" id="ARBA00008078"/>
    </source>
</evidence>
<feature type="domain" description="TSEN34 N-terminal" evidence="13">
    <location>
        <begin position="10"/>
        <end position="78"/>
    </location>
</feature>
<evidence type="ECO:0000259" key="13">
    <source>
        <dbReference type="Pfam" id="PF26577"/>
    </source>
</evidence>
<dbReference type="InterPro" id="IPR016690">
    <property type="entry name" value="TSEN34"/>
</dbReference>
<dbReference type="PIRSF" id="PIRSF017250">
    <property type="entry name" value="tRNA_splic_SEN34"/>
    <property type="match status" value="1"/>
</dbReference>
<dbReference type="InterPro" id="IPR036167">
    <property type="entry name" value="tRNA_intron_Endo_cat-like_sf"/>
</dbReference>
<dbReference type="GO" id="GO:0006397">
    <property type="term" value="P:mRNA processing"/>
    <property type="evidence" value="ECO:0007669"/>
    <property type="project" value="UniProtKB-KW"/>
</dbReference>
<organism evidence="14 15">
    <name type="scientific">Acanthosepion pharaonis</name>
    <name type="common">Pharaoh cuttlefish</name>
    <name type="synonym">Sepia pharaonis</name>
    <dbReference type="NCBI Taxonomy" id="158019"/>
    <lineage>
        <taxon>Eukaryota</taxon>
        <taxon>Metazoa</taxon>
        <taxon>Spiralia</taxon>
        <taxon>Lophotrochozoa</taxon>
        <taxon>Mollusca</taxon>
        <taxon>Cephalopoda</taxon>
        <taxon>Coleoidea</taxon>
        <taxon>Decapodiformes</taxon>
        <taxon>Sepiida</taxon>
        <taxon>Sepiina</taxon>
        <taxon>Sepiidae</taxon>
        <taxon>Acanthosepion</taxon>
    </lineage>
</organism>
<evidence type="ECO:0000256" key="9">
    <source>
        <dbReference type="ARBA" id="ARBA00070870"/>
    </source>
</evidence>